<keyword evidence="4" id="KW-1185">Reference proteome</keyword>
<dbReference type="GO" id="GO:0043093">
    <property type="term" value="P:FtsZ-dependent cytokinesis"/>
    <property type="evidence" value="ECO:0007669"/>
    <property type="project" value="UniProtKB-UniRule"/>
</dbReference>
<dbReference type="Gene3D" id="1.20.5.340">
    <property type="match status" value="1"/>
</dbReference>
<organism evidence="3 4">
    <name type="scientific">Phenylobacterium hankyongense</name>
    <dbReference type="NCBI Taxonomy" id="1813876"/>
    <lineage>
        <taxon>Bacteria</taxon>
        <taxon>Pseudomonadati</taxon>
        <taxon>Pseudomonadota</taxon>
        <taxon>Alphaproteobacteria</taxon>
        <taxon>Caulobacterales</taxon>
        <taxon>Caulobacteraceae</taxon>
        <taxon>Phenylobacterium</taxon>
    </lineage>
</organism>
<dbReference type="Pfam" id="PF13174">
    <property type="entry name" value="TPR_6"/>
    <property type="match status" value="2"/>
</dbReference>
<feature type="region of interest" description="Disordered" evidence="2">
    <location>
        <begin position="124"/>
        <end position="151"/>
    </location>
</feature>
<dbReference type="GO" id="GO:0030288">
    <property type="term" value="C:outer membrane-bounded periplasmic space"/>
    <property type="evidence" value="ECO:0007669"/>
    <property type="project" value="UniProtKB-UniRule"/>
</dbReference>
<feature type="chain" id="PRO_5016472204" description="Cell division coordinator CpoB" evidence="1">
    <location>
        <begin position="25"/>
        <end position="282"/>
    </location>
</feature>
<comment type="caution">
    <text evidence="3">The sequence shown here is derived from an EMBL/GenBank/DDBJ whole genome shotgun (WGS) entry which is preliminary data.</text>
</comment>
<evidence type="ECO:0000256" key="2">
    <source>
        <dbReference type="SAM" id="MobiDB-lite"/>
    </source>
</evidence>
<dbReference type="Gene3D" id="1.25.40.10">
    <property type="entry name" value="Tetratricopeptide repeat domain"/>
    <property type="match status" value="1"/>
</dbReference>
<dbReference type="NCBIfam" id="TIGR02795">
    <property type="entry name" value="tol_pal_ybgF"/>
    <property type="match status" value="1"/>
</dbReference>
<keyword evidence="1" id="KW-0732">Signal</keyword>
<keyword evidence="1" id="KW-0574">Periplasm</keyword>
<dbReference type="InterPro" id="IPR014162">
    <property type="entry name" value="CpoB_C"/>
</dbReference>
<evidence type="ECO:0000313" key="4">
    <source>
        <dbReference type="Proteomes" id="UP000249842"/>
    </source>
</evidence>
<dbReference type="InterPro" id="IPR034706">
    <property type="entry name" value="CpoB"/>
</dbReference>
<dbReference type="HAMAP" id="MF_02066">
    <property type="entry name" value="CpoB"/>
    <property type="match status" value="1"/>
</dbReference>
<dbReference type="OrthoDB" id="7185608at2"/>
<feature type="signal peptide" evidence="1">
    <location>
        <begin position="1"/>
        <end position="24"/>
    </location>
</feature>
<proteinExistence type="inferred from homology"/>
<dbReference type="InterPro" id="IPR011990">
    <property type="entry name" value="TPR-like_helical_dom_sf"/>
</dbReference>
<feature type="compositionally biased region" description="Low complexity" evidence="2">
    <location>
        <begin position="126"/>
        <end position="135"/>
    </location>
</feature>
<dbReference type="InterPro" id="IPR019734">
    <property type="entry name" value="TPR_rpt"/>
</dbReference>
<dbReference type="RefSeq" id="WP_111456333.1">
    <property type="nucleotide sequence ID" value="NZ_QFYP01000001.1"/>
</dbReference>
<feature type="compositionally biased region" description="Low complexity" evidence="2">
    <location>
        <begin position="142"/>
        <end position="151"/>
    </location>
</feature>
<dbReference type="SUPFAM" id="SSF48452">
    <property type="entry name" value="TPR-like"/>
    <property type="match status" value="1"/>
</dbReference>
<protein>
    <recommendedName>
        <fullName evidence="1">Cell division coordinator CpoB</fullName>
    </recommendedName>
</protein>
<comment type="subcellular location">
    <subcellularLocation>
        <location evidence="1">Periplasm</location>
    </subcellularLocation>
</comment>
<accession>A0A328AVE3</accession>
<dbReference type="Proteomes" id="UP000249842">
    <property type="component" value="Unassembled WGS sequence"/>
</dbReference>
<sequence length="282" mass="29881" precursor="true">MIFRSLRLPAAALALMLVAAPAMSQTPMDDPLDARDAKRVDRMEKVVRELRAIVFQAQSTGKPVVVQPADTDARMQDLATRIGDLEQSLTKLNGSLETTTHELDQTRRDNTALQGQVKALTDRLTAAEQKATEAATPPPAPVAEQAPAPAAPTKVSATAAFAQARQLMLSGDYDAAQGAFGDYVQAYPDGPKTPEARYWLGKTLSVKGAHAEAAGAYIGAIRGWPQTAWAPDAVVELSRSLVALKKPADACQTLAELGKRYPKAPAAVTARAAAVRAQAKCS</sequence>
<name>A0A328AVE3_9CAUL</name>
<reference evidence="4" key="1">
    <citation type="submission" date="2018-05" db="EMBL/GenBank/DDBJ databases">
        <authorList>
            <person name="Li X."/>
        </authorList>
    </citation>
    <scope>NUCLEOTIDE SEQUENCE [LARGE SCALE GENOMIC DNA]</scope>
    <source>
        <strain evidence="4">HKS-05</strain>
    </source>
</reference>
<keyword evidence="1" id="KW-0131">Cell cycle</keyword>
<keyword evidence="1" id="KW-0132">Cell division</keyword>
<dbReference type="EMBL" id="QFYP01000001">
    <property type="protein sequence ID" value="RAK59040.1"/>
    <property type="molecule type" value="Genomic_DNA"/>
</dbReference>
<evidence type="ECO:0000256" key="1">
    <source>
        <dbReference type="HAMAP-Rule" id="MF_02066"/>
    </source>
</evidence>
<gene>
    <name evidence="3" type="primary">ygbF</name>
    <name evidence="1" type="synonym">cpoB</name>
    <name evidence="3" type="ORF">DJ021_04080</name>
</gene>
<comment type="function">
    <text evidence="1">Mediates coordination of peptidoglycan synthesis and outer membrane constriction during cell division.</text>
</comment>
<dbReference type="AlphaFoldDB" id="A0A328AVE3"/>
<evidence type="ECO:0000313" key="3">
    <source>
        <dbReference type="EMBL" id="RAK59040.1"/>
    </source>
</evidence>
<comment type="similarity">
    <text evidence="1">Belongs to the CpoB family.</text>
</comment>